<proteinExistence type="predicted"/>
<sequence length="226" mass="25416">MKQGIDDLAALEEAFGLPKGFIDSLINEDDWSLIIKSHALLESACADMLCHYFGKYELGDIFAHLDMSNKKFGKTAFISALKLLSKAERRFISELSELRNLLVHNASNVTFSLEKHFSSLTKEKQKYLHSALNLRLERISSENENIEGVNLLIKKPKAVIWSSLTQCLSSIYIQDVFAIKRNELLNDALEKIRIAGPIEIRQEDIPLTIGSKSFAPLTRDGLKPAP</sequence>
<organism evidence="1">
    <name type="scientific">Stutzerimonas stutzeri</name>
    <name type="common">Pseudomonas stutzeri</name>
    <dbReference type="NCBI Taxonomy" id="316"/>
    <lineage>
        <taxon>Bacteria</taxon>
        <taxon>Pseudomonadati</taxon>
        <taxon>Pseudomonadota</taxon>
        <taxon>Gammaproteobacteria</taxon>
        <taxon>Pseudomonadales</taxon>
        <taxon>Pseudomonadaceae</taxon>
        <taxon>Stutzerimonas</taxon>
    </lineage>
</organism>
<accession>Q8GEB7</accession>
<evidence type="ECO:0000313" key="1">
    <source>
        <dbReference type="EMBL" id="AAN16069.1"/>
    </source>
</evidence>
<dbReference type="AlphaFoldDB" id="Q8GEB7"/>
<dbReference type="SUPFAM" id="SSF158668">
    <property type="entry name" value="MtlR-like"/>
    <property type="match status" value="1"/>
</dbReference>
<name>Q8GEB7_STUST</name>
<reference evidence="1" key="1">
    <citation type="journal article" date="2003" name="J. Bacteriol.">
        <title>Recombination activity of a distinctive integron-gene cassette system associated with Pseudomonas stutzeri populations in soil.</title>
        <authorList>
            <person name="Holmes A.J."/>
            <person name="Holley M.P."/>
            <person name="Mahon A."/>
            <person name="Nield B."/>
            <person name="Gillings M."/>
            <person name="Stokes H.W."/>
        </authorList>
    </citation>
    <scope>NUCLEOTIDE SEQUENCE</scope>
    <source>
        <strain evidence="1">BAM17</strain>
    </source>
</reference>
<dbReference type="EMBL" id="AY129393">
    <property type="protein sequence ID" value="AAN16069.1"/>
    <property type="molecule type" value="Genomic_DNA"/>
</dbReference>
<dbReference type="InterPro" id="IPR038026">
    <property type="entry name" value="MtlR-like_sf"/>
</dbReference>
<protein>
    <submittedName>
        <fullName evidence="1">ORF227</fullName>
    </submittedName>
</protein>
<gene>
    <name evidence="1" type="primary">orf227</name>
</gene>